<reference evidence="1" key="1">
    <citation type="submission" date="2022-02" db="EMBL/GenBank/DDBJ databases">
        <title>Plant Genome Project.</title>
        <authorList>
            <person name="Zhang R.-G."/>
        </authorList>
    </citation>
    <scope>NUCLEOTIDE SEQUENCE</scope>
    <source>
        <strain evidence="1">AT1</strain>
    </source>
</reference>
<gene>
    <name evidence="1" type="ORF">RHMOL_Rhmol01G0115300</name>
</gene>
<sequence length="113" mass="12970">MNKILENIINEHEEYLKSSKGGDGEAREEDLVDVLLRLEQRGDLQFPITNSNIKAFILDILFAGTETFSATVEWAMSEMVRNRRVMEKTQAKLRKALKGKKSIDESHIQGLEY</sequence>
<accession>A0ACC0Q317</accession>
<name>A0ACC0Q317_RHOML</name>
<evidence type="ECO:0000313" key="2">
    <source>
        <dbReference type="Proteomes" id="UP001062846"/>
    </source>
</evidence>
<evidence type="ECO:0000313" key="1">
    <source>
        <dbReference type="EMBL" id="KAI8571378.1"/>
    </source>
</evidence>
<dbReference type="Proteomes" id="UP001062846">
    <property type="component" value="Chromosome 1"/>
</dbReference>
<proteinExistence type="predicted"/>
<protein>
    <submittedName>
        <fullName evidence="1">Uncharacterized protein</fullName>
    </submittedName>
</protein>
<keyword evidence="2" id="KW-1185">Reference proteome</keyword>
<dbReference type="EMBL" id="CM046388">
    <property type="protein sequence ID" value="KAI8571378.1"/>
    <property type="molecule type" value="Genomic_DNA"/>
</dbReference>
<organism evidence="1 2">
    <name type="scientific">Rhododendron molle</name>
    <name type="common">Chinese azalea</name>
    <name type="synonym">Azalea mollis</name>
    <dbReference type="NCBI Taxonomy" id="49168"/>
    <lineage>
        <taxon>Eukaryota</taxon>
        <taxon>Viridiplantae</taxon>
        <taxon>Streptophyta</taxon>
        <taxon>Embryophyta</taxon>
        <taxon>Tracheophyta</taxon>
        <taxon>Spermatophyta</taxon>
        <taxon>Magnoliopsida</taxon>
        <taxon>eudicotyledons</taxon>
        <taxon>Gunneridae</taxon>
        <taxon>Pentapetalae</taxon>
        <taxon>asterids</taxon>
        <taxon>Ericales</taxon>
        <taxon>Ericaceae</taxon>
        <taxon>Ericoideae</taxon>
        <taxon>Rhodoreae</taxon>
        <taxon>Rhododendron</taxon>
    </lineage>
</organism>
<comment type="caution">
    <text evidence="1">The sequence shown here is derived from an EMBL/GenBank/DDBJ whole genome shotgun (WGS) entry which is preliminary data.</text>
</comment>